<evidence type="ECO:0000256" key="3">
    <source>
        <dbReference type="ARBA" id="ARBA00023163"/>
    </source>
</evidence>
<dbReference type="GO" id="GO:0045892">
    <property type="term" value="P:negative regulation of DNA-templated transcription"/>
    <property type="evidence" value="ECO:0007669"/>
    <property type="project" value="TreeGrafter"/>
</dbReference>
<reference evidence="5 6" key="1">
    <citation type="submission" date="2020-02" db="EMBL/GenBank/DDBJ databases">
        <title>Whole-genome analyses of novel actinobacteria.</title>
        <authorList>
            <person name="Sahin N."/>
            <person name="Gencbay T."/>
        </authorList>
    </citation>
    <scope>NUCLEOTIDE SEQUENCE [LARGE SCALE GENOMIC DNA]</scope>
    <source>
        <strain evidence="5 6">HC44</strain>
    </source>
</reference>
<dbReference type="Pfam" id="PF00392">
    <property type="entry name" value="GntR"/>
    <property type="match status" value="1"/>
</dbReference>
<evidence type="ECO:0000256" key="1">
    <source>
        <dbReference type="ARBA" id="ARBA00023015"/>
    </source>
</evidence>
<protein>
    <submittedName>
        <fullName evidence="5">Winged helix-turn-helix transcriptional regulator</fullName>
    </submittedName>
</protein>
<dbReference type="SUPFAM" id="SSF46785">
    <property type="entry name" value="Winged helix' DNA-binding domain"/>
    <property type="match status" value="1"/>
</dbReference>
<keyword evidence="2" id="KW-0238">DNA-binding</keyword>
<evidence type="ECO:0000259" key="4">
    <source>
        <dbReference type="PROSITE" id="PS50949"/>
    </source>
</evidence>
<sequence>MGGYWTGERGGWEFERVLEALRTRLTDGTYQVGNRLPSQRELAEHFRVSRDTVQRVLKALHGEGWIESRSGSGTRVIRTQRIQSPTAGAARWGRAVTLSSLISRAFEQPEVTLDVYTLTSESLNAHVRVQTERIRAKETAPQRIALRMLLPSEQLELPYPRAMDPAYNEAMRQRILGIARRHTASLRGALRDLRTEGLVPIVDVEIRHVPLTPAFKLYVFNGAEVLHGPYEVVERRIELESGEEIDALDVLGLGAVLTHYVKDDDPDSQGSVFVDSMQSWFDSLWNLLAE</sequence>
<dbReference type="InterPro" id="IPR000524">
    <property type="entry name" value="Tscrpt_reg_HTH_GntR"/>
</dbReference>
<dbReference type="RefSeq" id="WP_165256847.1">
    <property type="nucleotide sequence ID" value="NZ_JAAKZY010000022.1"/>
</dbReference>
<proteinExistence type="predicted"/>
<dbReference type="PROSITE" id="PS50949">
    <property type="entry name" value="HTH_GNTR"/>
    <property type="match status" value="1"/>
</dbReference>
<organism evidence="5 6">
    <name type="scientific">Streptomyces scabichelini</name>
    <dbReference type="NCBI Taxonomy" id="2711217"/>
    <lineage>
        <taxon>Bacteria</taxon>
        <taxon>Bacillati</taxon>
        <taxon>Actinomycetota</taxon>
        <taxon>Actinomycetes</taxon>
        <taxon>Kitasatosporales</taxon>
        <taxon>Streptomycetaceae</taxon>
        <taxon>Streptomyces</taxon>
    </lineage>
</organism>
<dbReference type="GO" id="GO:0003700">
    <property type="term" value="F:DNA-binding transcription factor activity"/>
    <property type="evidence" value="ECO:0007669"/>
    <property type="project" value="InterPro"/>
</dbReference>
<dbReference type="SMART" id="SM00345">
    <property type="entry name" value="HTH_GNTR"/>
    <property type="match status" value="1"/>
</dbReference>
<accession>A0A6G4V1M2</accession>
<dbReference type="InterPro" id="IPR036390">
    <property type="entry name" value="WH_DNA-bd_sf"/>
</dbReference>
<comment type="caution">
    <text evidence="5">The sequence shown here is derived from an EMBL/GenBank/DDBJ whole genome shotgun (WGS) entry which is preliminary data.</text>
</comment>
<name>A0A6G4V1M2_9ACTN</name>
<dbReference type="PANTHER" id="PTHR44846:SF17">
    <property type="entry name" value="GNTR-FAMILY TRANSCRIPTIONAL REGULATOR"/>
    <property type="match status" value="1"/>
</dbReference>
<dbReference type="InterPro" id="IPR050679">
    <property type="entry name" value="Bact_HTH_transcr_reg"/>
</dbReference>
<dbReference type="GO" id="GO:0003677">
    <property type="term" value="F:DNA binding"/>
    <property type="evidence" value="ECO:0007669"/>
    <property type="project" value="UniProtKB-KW"/>
</dbReference>
<dbReference type="Proteomes" id="UP000472335">
    <property type="component" value="Unassembled WGS sequence"/>
</dbReference>
<dbReference type="AlphaFoldDB" id="A0A6G4V1M2"/>
<feature type="domain" description="HTH gntR-type" evidence="4">
    <location>
        <begin position="11"/>
        <end position="79"/>
    </location>
</feature>
<evidence type="ECO:0000313" key="6">
    <source>
        <dbReference type="Proteomes" id="UP000472335"/>
    </source>
</evidence>
<dbReference type="PANTHER" id="PTHR44846">
    <property type="entry name" value="MANNOSYL-D-GLYCERATE TRANSPORT/METABOLISM SYSTEM REPRESSOR MNGR-RELATED"/>
    <property type="match status" value="1"/>
</dbReference>
<dbReference type="EMBL" id="JAAKZY010000022">
    <property type="protein sequence ID" value="NGO07909.1"/>
    <property type="molecule type" value="Genomic_DNA"/>
</dbReference>
<dbReference type="CDD" id="cd07377">
    <property type="entry name" value="WHTH_GntR"/>
    <property type="match status" value="1"/>
</dbReference>
<gene>
    <name evidence="5" type="ORF">G5C60_09655</name>
</gene>
<dbReference type="PRINTS" id="PR00035">
    <property type="entry name" value="HTHGNTR"/>
</dbReference>
<dbReference type="InterPro" id="IPR036388">
    <property type="entry name" value="WH-like_DNA-bd_sf"/>
</dbReference>
<evidence type="ECO:0000313" key="5">
    <source>
        <dbReference type="EMBL" id="NGO07909.1"/>
    </source>
</evidence>
<keyword evidence="6" id="KW-1185">Reference proteome</keyword>
<keyword evidence="3" id="KW-0804">Transcription</keyword>
<keyword evidence="1" id="KW-0805">Transcription regulation</keyword>
<evidence type="ECO:0000256" key="2">
    <source>
        <dbReference type="ARBA" id="ARBA00023125"/>
    </source>
</evidence>
<dbReference type="Gene3D" id="1.10.10.10">
    <property type="entry name" value="Winged helix-like DNA-binding domain superfamily/Winged helix DNA-binding domain"/>
    <property type="match status" value="1"/>
</dbReference>